<dbReference type="EMBL" id="KZ305026">
    <property type="protein sequence ID" value="PIA53560.1"/>
    <property type="molecule type" value="Genomic_DNA"/>
</dbReference>
<reference evidence="2 3" key="1">
    <citation type="submission" date="2017-09" db="EMBL/GenBank/DDBJ databases">
        <title>WGS assembly of Aquilegia coerulea Goldsmith.</title>
        <authorList>
            <person name="Hodges S."/>
            <person name="Kramer E."/>
            <person name="Nordborg M."/>
            <person name="Tomkins J."/>
            <person name="Borevitz J."/>
            <person name="Derieg N."/>
            <person name="Yan J."/>
            <person name="Mihaltcheva S."/>
            <person name="Hayes R.D."/>
            <person name="Rokhsar D."/>
        </authorList>
    </citation>
    <scope>NUCLEOTIDE SEQUENCE [LARGE SCALE GENOMIC DNA]</scope>
    <source>
        <strain evidence="3">cv. Goldsmith</strain>
    </source>
</reference>
<evidence type="ECO:0000256" key="1">
    <source>
        <dbReference type="SAM" id="Phobius"/>
    </source>
</evidence>
<sequence>MLMAVQDVLDTRDILSFAFADGSHIAPMSKISSGVFKKIPILLKVEMNLIISCIFRNFEINLFFSAVFQNCSYILIRASMLFFALLLLFHCHTLLLLISAIEYKGEPRLAFVYILRFSKFVYSLLSLNLSRMGIFPRILVFHSNLF</sequence>
<organism evidence="2 3">
    <name type="scientific">Aquilegia coerulea</name>
    <name type="common">Rocky mountain columbine</name>
    <dbReference type="NCBI Taxonomy" id="218851"/>
    <lineage>
        <taxon>Eukaryota</taxon>
        <taxon>Viridiplantae</taxon>
        <taxon>Streptophyta</taxon>
        <taxon>Embryophyta</taxon>
        <taxon>Tracheophyta</taxon>
        <taxon>Spermatophyta</taxon>
        <taxon>Magnoliopsida</taxon>
        <taxon>Ranunculales</taxon>
        <taxon>Ranunculaceae</taxon>
        <taxon>Thalictroideae</taxon>
        <taxon>Aquilegia</taxon>
    </lineage>
</organism>
<protein>
    <submittedName>
        <fullName evidence="2">Uncharacterized protein</fullName>
    </submittedName>
</protein>
<keyword evidence="3" id="KW-1185">Reference proteome</keyword>
<keyword evidence="1" id="KW-0812">Transmembrane</keyword>
<dbReference type="AlphaFoldDB" id="A0A2G5ECW6"/>
<gene>
    <name evidence="2" type="ORF">AQUCO_00900265v1</name>
</gene>
<name>A0A2G5ECW6_AQUCA</name>
<keyword evidence="1" id="KW-0472">Membrane</keyword>
<proteinExistence type="predicted"/>
<accession>A0A2G5ECW6</accession>
<dbReference type="Proteomes" id="UP000230069">
    <property type="component" value="Unassembled WGS sequence"/>
</dbReference>
<keyword evidence="1" id="KW-1133">Transmembrane helix</keyword>
<dbReference type="InParanoid" id="A0A2G5ECW6"/>
<feature type="transmembrane region" description="Helical" evidence="1">
    <location>
        <begin position="110"/>
        <end position="129"/>
    </location>
</feature>
<feature type="transmembrane region" description="Helical" evidence="1">
    <location>
        <begin position="80"/>
        <end position="98"/>
    </location>
</feature>
<evidence type="ECO:0000313" key="2">
    <source>
        <dbReference type="EMBL" id="PIA53560.1"/>
    </source>
</evidence>
<evidence type="ECO:0000313" key="3">
    <source>
        <dbReference type="Proteomes" id="UP000230069"/>
    </source>
</evidence>